<dbReference type="AlphaFoldDB" id="A0A438IQ71"/>
<reference evidence="1 2" key="1">
    <citation type="journal article" date="2018" name="PLoS Genet.">
        <title>Population sequencing reveals clonal diversity and ancestral inbreeding in the grapevine cultivar Chardonnay.</title>
        <authorList>
            <person name="Roach M.J."/>
            <person name="Johnson D.L."/>
            <person name="Bohlmann J."/>
            <person name="van Vuuren H.J."/>
            <person name="Jones S.J."/>
            <person name="Pretorius I.S."/>
            <person name="Schmidt S.A."/>
            <person name="Borneman A.R."/>
        </authorList>
    </citation>
    <scope>NUCLEOTIDE SEQUENCE [LARGE SCALE GENOMIC DNA]</scope>
    <source>
        <strain evidence="2">cv. Chardonnay</strain>
        <tissue evidence="1">Leaf</tissue>
    </source>
</reference>
<dbReference type="EMBL" id="QGNW01000091">
    <property type="protein sequence ID" value="RVW98863.1"/>
    <property type="molecule type" value="Genomic_DNA"/>
</dbReference>
<gene>
    <name evidence="1" type="ORF">CK203_024017</name>
</gene>
<sequence>MVQILEAPKDEEVSLLLELFGLCLTGGKEVHNAIISSIQDLAQVFSDYEDEVLVKREELLQYAQAAIAGLKVNADIVRLLRTEFLN</sequence>
<name>A0A438IQ71_VITVI</name>
<organism evidence="1 2">
    <name type="scientific">Vitis vinifera</name>
    <name type="common">Grape</name>
    <dbReference type="NCBI Taxonomy" id="29760"/>
    <lineage>
        <taxon>Eukaryota</taxon>
        <taxon>Viridiplantae</taxon>
        <taxon>Streptophyta</taxon>
        <taxon>Embryophyta</taxon>
        <taxon>Tracheophyta</taxon>
        <taxon>Spermatophyta</taxon>
        <taxon>Magnoliopsida</taxon>
        <taxon>eudicotyledons</taxon>
        <taxon>Gunneridae</taxon>
        <taxon>Pentapetalae</taxon>
        <taxon>rosids</taxon>
        <taxon>Vitales</taxon>
        <taxon>Vitaceae</taxon>
        <taxon>Viteae</taxon>
        <taxon>Vitis</taxon>
    </lineage>
</organism>
<evidence type="ECO:0000313" key="2">
    <source>
        <dbReference type="Proteomes" id="UP000288805"/>
    </source>
</evidence>
<dbReference type="PANTHER" id="PTHR34121:SF1">
    <property type="entry name" value="FILAMIN-A-INTERACTING PROTEIN 1"/>
    <property type="match status" value="1"/>
</dbReference>
<dbReference type="Proteomes" id="UP000288805">
    <property type="component" value="Unassembled WGS sequence"/>
</dbReference>
<accession>A0A438IQ71</accession>
<comment type="caution">
    <text evidence="1">The sequence shown here is derived from an EMBL/GenBank/DDBJ whole genome shotgun (WGS) entry which is preliminary data.</text>
</comment>
<protein>
    <submittedName>
        <fullName evidence="1">Uncharacterized protein</fullName>
    </submittedName>
</protein>
<dbReference type="PANTHER" id="PTHR34121">
    <property type="entry name" value="MYOSIN-11"/>
    <property type="match status" value="1"/>
</dbReference>
<proteinExistence type="predicted"/>
<evidence type="ECO:0000313" key="1">
    <source>
        <dbReference type="EMBL" id="RVW98863.1"/>
    </source>
</evidence>